<reference evidence="1" key="1">
    <citation type="submission" date="2014-09" db="EMBL/GenBank/DDBJ databases">
        <authorList>
            <person name="Magalhaes I.L.F."/>
            <person name="Oliveira U."/>
            <person name="Santos F.R."/>
            <person name="Vidigal T.H.D.A."/>
            <person name="Brescovit A.D."/>
            <person name="Santos A.J."/>
        </authorList>
    </citation>
    <scope>NUCLEOTIDE SEQUENCE</scope>
    <source>
        <tissue evidence="1">Shoot tissue taken approximately 20 cm above the soil surface</tissue>
    </source>
</reference>
<protein>
    <submittedName>
        <fullName evidence="1">Uncharacterized protein</fullName>
    </submittedName>
</protein>
<accession>A0A0A9B9Y7</accession>
<dbReference type="EMBL" id="GBRH01241808">
    <property type="protein sequence ID" value="JAD56087.1"/>
    <property type="molecule type" value="Transcribed_RNA"/>
</dbReference>
<proteinExistence type="predicted"/>
<sequence>MEALGEEGLQATA</sequence>
<organism evidence="1">
    <name type="scientific">Arundo donax</name>
    <name type="common">Giant reed</name>
    <name type="synonym">Donax arundinaceus</name>
    <dbReference type="NCBI Taxonomy" id="35708"/>
    <lineage>
        <taxon>Eukaryota</taxon>
        <taxon>Viridiplantae</taxon>
        <taxon>Streptophyta</taxon>
        <taxon>Embryophyta</taxon>
        <taxon>Tracheophyta</taxon>
        <taxon>Spermatophyta</taxon>
        <taxon>Magnoliopsida</taxon>
        <taxon>Liliopsida</taxon>
        <taxon>Poales</taxon>
        <taxon>Poaceae</taxon>
        <taxon>PACMAD clade</taxon>
        <taxon>Arundinoideae</taxon>
        <taxon>Arundineae</taxon>
        <taxon>Arundo</taxon>
    </lineage>
</organism>
<name>A0A0A9B9Y7_ARUDO</name>
<reference evidence="1" key="2">
    <citation type="journal article" date="2015" name="Data Brief">
        <title>Shoot transcriptome of the giant reed, Arundo donax.</title>
        <authorList>
            <person name="Barrero R.A."/>
            <person name="Guerrero F.D."/>
            <person name="Moolhuijzen P."/>
            <person name="Goolsby J.A."/>
            <person name="Tidwell J."/>
            <person name="Bellgard S.E."/>
            <person name="Bellgard M.I."/>
        </authorList>
    </citation>
    <scope>NUCLEOTIDE SEQUENCE</scope>
    <source>
        <tissue evidence="1">Shoot tissue taken approximately 20 cm above the soil surface</tissue>
    </source>
</reference>
<evidence type="ECO:0000313" key="1">
    <source>
        <dbReference type="EMBL" id="JAD56087.1"/>
    </source>
</evidence>